<evidence type="ECO:0000313" key="1">
    <source>
        <dbReference type="EMBL" id="GEN30243.1"/>
    </source>
</evidence>
<keyword evidence="2" id="KW-1185">Reference proteome</keyword>
<gene>
    <name evidence="1" type="ORF">CQU01_04810</name>
</gene>
<protein>
    <submittedName>
        <fullName evidence="1">Uncharacterized protein</fullName>
    </submittedName>
</protein>
<accession>A0A511UXQ9</accession>
<name>A0A511UXQ9_9BACI</name>
<dbReference type="Proteomes" id="UP000321491">
    <property type="component" value="Unassembled WGS sequence"/>
</dbReference>
<evidence type="ECO:0000313" key="2">
    <source>
        <dbReference type="Proteomes" id="UP000321491"/>
    </source>
</evidence>
<reference evidence="1 2" key="1">
    <citation type="submission" date="2019-07" db="EMBL/GenBank/DDBJ databases">
        <title>Whole genome shotgun sequence of Cerasibacillus quisquiliarum NBRC 102429.</title>
        <authorList>
            <person name="Hosoyama A."/>
            <person name="Uohara A."/>
            <person name="Ohji S."/>
            <person name="Ichikawa N."/>
        </authorList>
    </citation>
    <scope>NUCLEOTIDE SEQUENCE [LARGE SCALE GENOMIC DNA]</scope>
    <source>
        <strain evidence="1 2">NBRC 102429</strain>
    </source>
</reference>
<organism evidence="1 2">
    <name type="scientific">Cerasibacillus quisquiliarum</name>
    <dbReference type="NCBI Taxonomy" id="227865"/>
    <lineage>
        <taxon>Bacteria</taxon>
        <taxon>Bacillati</taxon>
        <taxon>Bacillota</taxon>
        <taxon>Bacilli</taxon>
        <taxon>Bacillales</taxon>
        <taxon>Bacillaceae</taxon>
        <taxon>Cerasibacillus</taxon>
    </lineage>
</organism>
<dbReference type="AlphaFoldDB" id="A0A511UXQ9"/>
<comment type="caution">
    <text evidence="1">The sequence shown here is derived from an EMBL/GenBank/DDBJ whole genome shotgun (WGS) entry which is preliminary data.</text>
</comment>
<proteinExistence type="predicted"/>
<sequence length="59" mass="6710">MNNVDGFVIKLKSSDYSELIDGVKSFVIENGFIVFYDEEGKIKKMFNKDDVLSVELEGD</sequence>
<dbReference type="RefSeq" id="WP_146935320.1">
    <property type="nucleotide sequence ID" value="NZ_BJXW01000007.1"/>
</dbReference>
<dbReference type="EMBL" id="BJXW01000007">
    <property type="protein sequence ID" value="GEN30243.1"/>
    <property type="molecule type" value="Genomic_DNA"/>
</dbReference>